<dbReference type="AlphaFoldDB" id="A0A6M0JVZ0"/>
<proteinExistence type="predicted"/>
<keyword evidence="2" id="KW-1185">Reference proteome</keyword>
<dbReference type="EMBL" id="JAAIJQ010000002">
    <property type="protein sequence ID" value="NEV60487.1"/>
    <property type="molecule type" value="Genomic_DNA"/>
</dbReference>
<dbReference type="RefSeq" id="WP_164450531.1">
    <property type="nucleotide sequence ID" value="NZ_JAAIJQ010000002.1"/>
</dbReference>
<evidence type="ECO:0000313" key="2">
    <source>
        <dbReference type="Proteomes" id="UP000483379"/>
    </source>
</evidence>
<name>A0A6M0JVZ0_9GAMM</name>
<dbReference type="Pfam" id="PF10719">
    <property type="entry name" value="ComFB"/>
    <property type="match status" value="1"/>
</dbReference>
<sequence>MLASIENVYERLVMECIREILEDGALASDPDYADDLACIALNSLPPKYVRHAVDFASHLDDESHAALRAEAADAVGKAIETISRRADGR</sequence>
<comment type="caution">
    <text evidence="1">The sequence shown here is derived from an EMBL/GenBank/DDBJ whole genome shotgun (WGS) entry which is preliminary data.</text>
</comment>
<organism evidence="1 2">
    <name type="scientific">Thiorhodococcus minor</name>
    <dbReference type="NCBI Taxonomy" id="57489"/>
    <lineage>
        <taxon>Bacteria</taxon>
        <taxon>Pseudomonadati</taxon>
        <taxon>Pseudomonadota</taxon>
        <taxon>Gammaproteobacteria</taxon>
        <taxon>Chromatiales</taxon>
        <taxon>Chromatiaceae</taxon>
        <taxon>Thiorhodococcus</taxon>
    </lineage>
</organism>
<reference evidence="1 2" key="1">
    <citation type="submission" date="2020-02" db="EMBL/GenBank/DDBJ databases">
        <title>Genome sequences of Thiorhodococcus mannitoliphagus and Thiorhodococcus minor, purple sulfur photosynthetic bacteria in the gammaproteobacterial family, Chromatiaceae.</title>
        <authorList>
            <person name="Aviles F.A."/>
            <person name="Meyer T.E."/>
            <person name="Kyndt J.A."/>
        </authorList>
    </citation>
    <scope>NUCLEOTIDE SEQUENCE [LARGE SCALE GENOMIC DNA]</scope>
    <source>
        <strain evidence="1 2">DSM 11518</strain>
    </source>
</reference>
<dbReference type="Proteomes" id="UP000483379">
    <property type="component" value="Unassembled WGS sequence"/>
</dbReference>
<gene>
    <name evidence="1" type="ORF">G3446_01040</name>
</gene>
<accession>A0A6M0JVZ0</accession>
<evidence type="ECO:0000313" key="1">
    <source>
        <dbReference type="EMBL" id="NEV60487.1"/>
    </source>
</evidence>
<protein>
    <submittedName>
        <fullName evidence="1">Late competence development ComFB family protein</fullName>
    </submittedName>
</protein>
<dbReference type="InterPro" id="IPR019657">
    <property type="entry name" value="ComFB"/>
</dbReference>